<evidence type="ECO:0000259" key="1">
    <source>
        <dbReference type="PROSITE" id="PS51186"/>
    </source>
</evidence>
<keyword evidence="2" id="KW-0808">Transferase</keyword>
<dbReference type="RefSeq" id="WP_058624035.1">
    <property type="nucleotide sequence ID" value="NZ_LDRT01000068.1"/>
</dbReference>
<sequence>MTIEILPATGDRFDDAEVALDSGDGPDCQCQWWLLPNGPWKEASVDERTDLFRAEFSESRPPGLIAYVDGEPAGWVRVGPRTAQPRLARTRDVTASTSEPLDADDVWAVSCFVVRKEHRGRGLTGQLLDAAVSAARDGGARVVEGYPLDPHAAKRSSNQLFRGTVSVFEAAGFDVVDRPKPDRALVALTLRD</sequence>
<reference evidence="2 3" key="1">
    <citation type="journal article" date="2016" name="Front. Microbiol.">
        <title>Genomic Resource of Rice Seed Associated Bacteria.</title>
        <authorList>
            <person name="Midha S."/>
            <person name="Bansal K."/>
            <person name="Sharma S."/>
            <person name="Kumar N."/>
            <person name="Patil P.P."/>
            <person name="Chaudhry V."/>
            <person name="Patil P.B."/>
        </authorList>
    </citation>
    <scope>NUCLEOTIDE SEQUENCE [LARGE SCALE GENOMIC DNA]</scope>
    <source>
        <strain evidence="2 3">NS220</strain>
    </source>
</reference>
<dbReference type="PROSITE" id="PS51186">
    <property type="entry name" value="GNAT"/>
    <property type="match status" value="1"/>
</dbReference>
<name>A0A147EWB2_MICTE</name>
<dbReference type="OrthoDB" id="3239945at2"/>
<dbReference type="Proteomes" id="UP000075025">
    <property type="component" value="Unassembled WGS sequence"/>
</dbReference>
<dbReference type="EMBL" id="LDRT01000068">
    <property type="protein sequence ID" value="KTR93945.1"/>
    <property type="molecule type" value="Genomic_DNA"/>
</dbReference>
<dbReference type="InterPro" id="IPR000182">
    <property type="entry name" value="GNAT_dom"/>
</dbReference>
<organism evidence="2 3">
    <name type="scientific">Microbacterium testaceum</name>
    <name type="common">Aureobacterium testaceum</name>
    <name type="synonym">Brevibacterium testaceum</name>
    <dbReference type="NCBI Taxonomy" id="2033"/>
    <lineage>
        <taxon>Bacteria</taxon>
        <taxon>Bacillati</taxon>
        <taxon>Actinomycetota</taxon>
        <taxon>Actinomycetes</taxon>
        <taxon>Micrococcales</taxon>
        <taxon>Microbacteriaceae</taxon>
        <taxon>Microbacterium</taxon>
    </lineage>
</organism>
<gene>
    <name evidence="2" type="ORF">NS220_10705</name>
</gene>
<feature type="domain" description="N-acetyltransferase" evidence="1">
    <location>
        <begin position="3"/>
        <end position="191"/>
    </location>
</feature>
<dbReference type="CDD" id="cd04301">
    <property type="entry name" value="NAT_SF"/>
    <property type="match status" value="1"/>
</dbReference>
<comment type="caution">
    <text evidence="2">The sequence shown here is derived from an EMBL/GenBank/DDBJ whole genome shotgun (WGS) entry which is preliminary data.</text>
</comment>
<accession>A0A147EWB2</accession>
<evidence type="ECO:0000313" key="3">
    <source>
        <dbReference type="Proteomes" id="UP000075025"/>
    </source>
</evidence>
<protein>
    <submittedName>
        <fullName evidence="2">Acetyltransferase</fullName>
    </submittedName>
</protein>
<proteinExistence type="predicted"/>
<dbReference type="SUPFAM" id="SSF55729">
    <property type="entry name" value="Acyl-CoA N-acyltransferases (Nat)"/>
    <property type="match status" value="1"/>
</dbReference>
<dbReference type="AlphaFoldDB" id="A0A147EWB2"/>
<dbReference type="Pfam" id="PF00583">
    <property type="entry name" value="Acetyltransf_1"/>
    <property type="match status" value="1"/>
</dbReference>
<evidence type="ECO:0000313" key="2">
    <source>
        <dbReference type="EMBL" id="KTR93945.1"/>
    </source>
</evidence>
<dbReference type="InterPro" id="IPR016181">
    <property type="entry name" value="Acyl_CoA_acyltransferase"/>
</dbReference>
<dbReference type="GO" id="GO:0016747">
    <property type="term" value="F:acyltransferase activity, transferring groups other than amino-acyl groups"/>
    <property type="evidence" value="ECO:0007669"/>
    <property type="project" value="InterPro"/>
</dbReference>
<dbReference type="PATRIC" id="fig|2033.6.peg.3280"/>
<dbReference type="Gene3D" id="3.40.630.30">
    <property type="match status" value="1"/>
</dbReference>